<sequence>MAHEMVRARLHAAAHFRQVSVTACEENVHGVPGGNAARRPHSAQQTLRSPSAHYQMLAPPAGRSGTLAPEHRRGVLRVRRSILITTLTGLSAALWAAAASPSHADGFFDDFDRLDGKRWFVSNGWTNGDHQNCIWKKAALHVADGQLTLTLKREPTTSGDGKAERDYSCAELQTREVHGYGLYEARIKAAAGSGLNSAFFTFIDKPAHDEIDVEILGRDMSRFDSNYYTDGKGENQEKIAVPSPADETMTDYAFEWTEGRIRWYVNGKLMREVVSDDVPDAKQKVFFSLWNGAKGMSGWLGPRDDTIEERTMTVDHVGFTPIGERCLFPGSLSCSTEWSGW</sequence>
<feature type="active site" description="Nucleophile" evidence="4">
    <location>
        <position position="210"/>
    </location>
</feature>
<dbReference type="InterPro" id="IPR013320">
    <property type="entry name" value="ConA-like_dom_sf"/>
</dbReference>
<dbReference type="Pfam" id="PF00722">
    <property type="entry name" value="Glyco_hydro_16"/>
    <property type="match status" value="1"/>
</dbReference>
<dbReference type="EMBL" id="QHHQ01000001">
    <property type="protein sequence ID" value="RAI03839.1"/>
    <property type="molecule type" value="Genomic_DNA"/>
</dbReference>
<evidence type="ECO:0000256" key="1">
    <source>
        <dbReference type="ARBA" id="ARBA00006865"/>
    </source>
</evidence>
<dbReference type="Gene3D" id="2.60.120.200">
    <property type="match status" value="1"/>
</dbReference>
<evidence type="ECO:0000256" key="4">
    <source>
        <dbReference type="PIRSR" id="PIRSR608264-1"/>
    </source>
</evidence>
<name>A0A8B2P5I2_9HYPH</name>
<keyword evidence="2" id="KW-0378">Hydrolase</keyword>
<keyword evidence="3" id="KW-0326">Glycosidase</keyword>
<dbReference type="InterPro" id="IPR050546">
    <property type="entry name" value="Glycosyl_Hydrlase_16"/>
</dbReference>
<dbReference type="PROSITE" id="PS51762">
    <property type="entry name" value="GH16_2"/>
    <property type="match status" value="1"/>
</dbReference>
<evidence type="ECO:0000313" key="7">
    <source>
        <dbReference type="Proteomes" id="UP000249590"/>
    </source>
</evidence>
<dbReference type="InterPro" id="IPR008264">
    <property type="entry name" value="Beta_glucanase"/>
</dbReference>
<proteinExistence type="inferred from homology"/>
<gene>
    <name evidence="6" type="ORF">DLJ53_05045</name>
</gene>
<dbReference type="InterPro" id="IPR000757">
    <property type="entry name" value="Beta-glucanase-like"/>
</dbReference>
<evidence type="ECO:0000256" key="2">
    <source>
        <dbReference type="ARBA" id="ARBA00022801"/>
    </source>
</evidence>
<dbReference type="GO" id="GO:0004553">
    <property type="term" value="F:hydrolase activity, hydrolyzing O-glycosyl compounds"/>
    <property type="evidence" value="ECO:0007669"/>
    <property type="project" value="InterPro"/>
</dbReference>
<protein>
    <recommendedName>
        <fullName evidence="5">GH16 domain-containing protein</fullName>
    </recommendedName>
</protein>
<keyword evidence="7" id="KW-1185">Reference proteome</keyword>
<feature type="domain" description="GH16" evidence="5">
    <location>
        <begin position="93"/>
        <end position="325"/>
    </location>
</feature>
<evidence type="ECO:0000259" key="5">
    <source>
        <dbReference type="PROSITE" id="PS51762"/>
    </source>
</evidence>
<feature type="active site" description="Proton donor" evidence="4">
    <location>
        <position position="214"/>
    </location>
</feature>
<dbReference type="PANTHER" id="PTHR10963:SF55">
    <property type="entry name" value="GLYCOSIDE HYDROLASE FAMILY 16 PROTEIN"/>
    <property type="match status" value="1"/>
</dbReference>
<comment type="similarity">
    <text evidence="1">Belongs to the glycosyl hydrolase 16 family.</text>
</comment>
<evidence type="ECO:0000313" key="6">
    <source>
        <dbReference type="EMBL" id="RAI03839.1"/>
    </source>
</evidence>
<dbReference type="PRINTS" id="PR00737">
    <property type="entry name" value="GLHYDRLASE16"/>
</dbReference>
<comment type="caution">
    <text evidence="6">The sequence shown here is derived from an EMBL/GenBank/DDBJ whole genome shotgun (WGS) entry which is preliminary data.</text>
</comment>
<dbReference type="AlphaFoldDB" id="A0A8B2P5I2"/>
<accession>A0A8B2P5I2</accession>
<dbReference type="SUPFAM" id="SSF49899">
    <property type="entry name" value="Concanavalin A-like lectins/glucanases"/>
    <property type="match status" value="1"/>
</dbReference>
<organism evidence="6 7">
    <name type="scientific">Acuticoccus sediminis</name>
    <dbReference type="NCBI Taxonomy" id="2184697"/>
    <lineage>
        <taxon>Bacteria</taxon>
        <taxon>Pseudomonadati</taxon>
        <taxon>Pseudomonadota</taxon>
        <taxon>Alphaproteobacteria</taxon>
        <taxon>Hyphomicrobiales</taxon>
        <taxon>Amorphaceae</taxon>
        <taxon>Acuticoccus</taxon>
    </lineage>
</organism>
<dbReference type="GO" id="GO:0005975">
    <property type="term" value="P:carbohydrate metabolic process"/>
    <property type="evidence" value="ECO:0007669"/>
    <property type="project" value="InterPro"/>
</dbReference>
<evidence type="ECO:0000256" key="3">
    <source>
        <dbReference type="ARBA" id="ARBA00023295"/>
    </source>
</evidence>
<dbReference type="PANTHER" id="PTHR10963">
    <property type="entry name" value="GLYCOSYL HYDROLASE-RELATED"/>
    <property type="match status" value="1"/>
</dbReference>
<dbReference type="Proteomes" id="UP000249590">
    <property type="component" value="Unassembled WGS sequence"/>
</dbReference>
<reference evidence="6 7" key="1">
    <citation type="submission" date="2018-05" db="EMBL/GenBank/DDBJ databases">
        <title>Acuticoccus sediminis sp. nov., isolated from deep-sea sediment of Indian Ocean.</title>
        <authorList>
            <person name="Liu X."/>
            <person name="Lai Q."/>
            <person name="Du Y."/>
            <person name="Sun F."/>
            <person name="Zhang X."/>
            <person name="Wang S."/>
            <person name="Shao Z."/>
        </authorList>
    </citation>
    <scope>NUCLEOTIDE SEQUENCE [LARGE SCALE GENOMIC DNA]</scope>
    <source>
        <strain evidence="6 7">PTG4-2</strain>
    </source>
</reference>